<dbReference type="AlphaFoldDB" id="B1T0C5"/>
<comment type="similarity">
    <text evidence="2">Belongs to the phospholipase D family.</text>
</comment>
<feature type="domain" description="Phospholipase D-like" evidence="8">
    <location>
        <begin position="49"/>
        <end position="122"/>
    </location>
</feature>
<protein>
    <recommendedName>
        <fullName evidence="3">phospholipase D</fullName>
        <ecNumber evidence="3">3.1.4.4</ecNumber>
    </recommendedName>
</protein>
<keyword evidence="5" id="KW-0442">Lipid degradation</keyword>
<name>B1T0C5_9BURK</name>
<dbReference type="InterPro" id="IPR025202">
    <property type="entry name" value="PLD-like_dom"/>
</dbReference>
<dbReference type="GO" id="GO:0004630">
    <property type="term" value="F:phospholipase D activity"/>
    <property type="evidence" value="ECO:0007669"/>
    <property type="project" value="UniProtKB-EC"/>
</dbReference>
<dbReference type="SUPFAM" id="SSF56024">
    <property type="entry name" value="Phospholipase D/nuclease"/>
    <property type="match status" value="1"/>
</dbReference>
<evidence type="ECO:0000256" key="6">
    <source>
        <dbReference type="ARBA" id="ARBA00023098"/>
    </source>
</evidence>
<feature type="chain" id="PRO_5002770369" description="phospholipase D" evidence="7">
    <location>
        <begin position="29"/>
        <end position="177"/>
    </location>
</feature>
<dbReference type="Pfam" id="PF13091">
    <property type="entry name" value="PLDc_2"/>
    <property type="match status" value="1"/>
</dbReference>
<evidence type="ECO:0000259" key="8">
    <source>
        <dbReference type="Pfam" id="PF13091"/>
    </source>
</evidence>
<dbReference type="EC" id="3.1.4.4" evidence="3"/>
<evidence type="ECO:0000256" key="5">
    <source>
        <dbReference type="ARBA" id="ARBA00022963"/>
    </source>
</evidence>
<keyword evidence="7" id="KW-0732">Signal</keyword>
<evidence type="ECO:0000256" key="2">
    <source>
        <dbReference type="ARBA" id="ARBA00008664"/>
    </source>
</evidence>
<dbReference type="Gene3D" id="3.30.870.10">
    <property type="entry name" value="Endonuclease Chain A"/>
    <property type="match status" value="1"/>
</dbReference>
<dbReference type="GO" id="GO:0016042">
    <property type="term" value="P:lipid catabolic process"/>
    <property type="evidence" value="ECO:0007669"/>
    <property type="project" value="UniProtKB-KW"/>
</dbReference>
<dbReference type="GO" id="GO:0016891">
    <property type="term" value="F:RNA endonuclease activity producing 5'-phosphomonoesters, hydrolytic mechanism"/>
    <property type="evidence" value="ECO:0007669"/>
    <property type="project" value="TreeGrafter"/>
</dbReference>
<accession>B1T0C5</accession>
<keyword evidence="4" id="KW-0378">Hydrolase</keyword>
<comment type="caution">
    <text evidence="9">The sequence shown here is derived from an EMBL/GenBank/DDBJ whole genome shotgun (WGS) entry which is preliminary data.</text>
</comment>
<evidence type="ECO:0000256" key="4">
    <source>
        <dbReference type="ARBA" id="ARBA00022801"/>
    </source>
</evidence>
<sequence length="177" mass="19205">MKKQISWGVLVAWLCCCVVLALAGHAQAETAPTVEVAFSPDGGAESLVLCTIGQAHQSIRVLAYSFTAPAVTRALITAKRRGVDVAVTVDARSNFEEDRSGRARAALSALAYAGIPIRVVSIFPAQLVAIDFYLSMHHYAPHAFPALSVWFDVHRLGRRYHVPVVDPLQKIDIPHHG</sequence>
<evidence type="ECO:0000313" key="9">
    <source>
        <dbReference type="EMBL" id="EDT42936.1"/>
    </source>
</evidence>
<keyword evidence="6" id="KW-0443">Lipid metabolism</keyword>
<organism evidence="9 10">
    <name type="scientific">Burkholderia ambifaria MEX-5</name>
    <dbReference type="NCBI Taxonomy" id="396597"/>
    <lineage>
        <taxon>Bacteria</taxon>
        <taxon>Pseudomonadati</taxon>
        <taxon>Pseudomonadota</taxon>
        <taxon>Betaproteobacteria</taxon>
        <taxon>Burkholderiales</taxon>
        <taxon>Burkholderiaceae</taxon>
        <taxon>Burkholderia</taxon>
        <taxon>Burkholderia cepacia complex</taxon>
    </lineage>
</organism>
<dbReference type="InterPro" id="IPR051406">
    <property type="entry name" value="PLD_domain"/>
</dbReference>
<dbReference type="PANTHER" id="PTHR43856:SF1">
    <property type="entry name" value="MITOCHONDRIAL CARDIOLIPIN HYDROLASE"/>
    <property type="match status" value="1"/>
</dbReference>
<proteinExistence type="inferred from homology"/>
<reference evidence="9 10" key="1">
    <citation type="submission" date="2008-03" db="EMBL/GenBank/DDBJ databases">
        <title>Sequencing of the draft genome and assembly of Burkholderia ambifaria MEX-5.</title>
        <authorList>
            <consortium name="US DOE Joint Genome Institute (JGI-PGF)"/>
            <person name="Copeland A."/>
            <person name="Lucas S."/>
            <person name="Lapidus A."/>
            <person name="Glavina del Rio T."/>
            <person name="Dalin E."/>
            <person name="Tice H."/>
            <person name="Bruce D."/>
            <person name="Goodwin L."/>
            <person name="Pitluck S."/>
            <person name="Larimer F."/>
            <person name="Land M.L."/>
            <person name="Hauser L."/>
            <person name="Tiedje J."/>
            <person name="Richardson P."/>
        </authorList>
    </citation>
    <scope>NUCLEOTIDE SEQUENCE [LARGE SCALE GENOMIC DNA]</scope>
    <source>
        <strain evidence="9 10">MEX-5</strain>
    </source>
</reference>
<evidence type="ECO:0000256" key="1">
    <source>
        <dbReference type="ARBA" id="ARBA00000798"/>
    </source>
</evidence>
<feature type="signal peptide" evidence="7">
    <location>
        <begin position="1"/>
        <end position="28"/>
    </location>
</feature>
<dbReference type="Proteomes" id="UP000004814">
    <property type="component" value="Unassembled WGS sequence"/>
</dbReference>
<dbReference type="PATRIC" id="fig|396597.7.peg.7057"/>
<gene>
    <name evidence="9" type="ORF">BamMEX5DRAFT_1241</name>
</gene>
<dbReference type="EMBL" id="ABLK01000025">
    <property type="protein sequence ID" value="EDT42936.1"/>
    <property type="molecule type" value="Genomic_DNA"/>
</dbReference>
<comment type="catalytic activity">
    <reaction evidence="1">
        <text>a 1,2-diacyl-sn-glycero-3-phosphocholine + H2O = a 1,2-diacyl-sn-glycero-3-phosphate + choline + H(+)</text>
        <dbReference type="Rhea" id="RHEA:14445"/>
        <dbReference type="ChEBI" id="CHEBI:15354"/>
        <dbReference type="ChEBI" id="CHEBI:15377"/>
        <dbReference type="ChEBI" id="CHEBI:15378"/>
        <dbReference type="ChEBI" id="CHEBI:57643"/>
        <dbReference type="ChEBI" id="CHEBI:58608"/>
        <dbReference type="EC" id="3.1.4.4"/>
    </reaction>
</comment>
<dbReference type="PANTHER" id="PTHR43856">
    <property type="entry name" value="CARDIOLIPIN HYDROLASE"/>
    <property type="match status" value="1"/>
</dbReference>
<evidence type="ECO:0000256" key="3">
    <source>
        <dbReference type="ARBA" id="ARBA00012027"/>
    </source>
</evidence>
<evidence type="ECO:0000313" key="10">
    <source>
        <dbReference type="Proteomes" id="UP000004814"/>
    </source>
</evidence>
<evidence type="ECO:0000256" key="7">
    <source>
        <dbReference type="SAM" id="SignalP"/>
    </source>
</evidence>
<dbReference type="RefSeq" id="WP_006757237.1">
    <property type="nucleotide sequence ID" value="NZ_ABLK01000025.1"/>
</dbReference>